<dbReference type="Gene3D" id="1.10.1220.10">
    <property type="entry name" value="Met repressor-like"/>
    <property type="match status" value="1"/>
</dbReference>
<name>A0A1M7YM74_9BACT</name>
<dbReference type="AlphaFoldDB" id="A0A1M7YM74"/>
<dbReference type="GO" id="GO:0006355">
    <property type="term" value="P:regulation of DNA-templated transcription"/>
    <property type="evidence" value="ECO:0007669"/>
    <property type="project" value="InterPro"/>
</dbReference>
<dbReference type="Proteomes" id="UP000184603">
    <property type="component" value="Unassembled WGS sequence"/>
</dbReference>
<accession>A0A1M7YM74</accession>
<dbReference type="RefSeq" id="WP_073617298.1">
    <property type="nucleotide sequence ID" value="NZ_FRFE01000078.1"/>
</dbReference>
<evidence type="ECO:0000313" key="1">
    <source>
        <dbReference type="EMBL" id="SHO53783.1"/>
    </source>
</evidence>
<proteinExistence type="predicted"/>
<keyword evidence="2" id="KW-1185">Reference proteome</keyword>
<dbReference type="InterPro" id="IPR013321">
    <property type="entry name" value="Arc_rbn_hlx_hlx"/>
</dbReference>
<protein>
    <recommendedName>
        <fullName evidence="3">Ribbon-helix-helix protein, copG family</fullName>
    </recommendedName>
</protein>
<evidence type="ECO:0000313" key="2">
    <source>
        <dbReference type="Proteomes" id="UP000184603"/>
    </source>
</evidence>
<dbReference type="OrthoDB" id="5432684at2"/>
<sequence length="94" mass="10510">MSGVAQSETMLRKPILMPPSMIKKVDKIAKRKKVSFAEVVREAVDAFGGKPTTEDELILEALADTMIETTKNLITRIEEIEKRLDNTHALLEGE</sequence>
<dbReference type="EMBL" id="FRFE01000078">
    <property type="protein sequence ID" value="SHO53783.1"/>
    <property type="molecule type" value="Genomic_DNA"/>
</dbReference>
<evidence type="ECO:0008006" key="3">
    <source>
        <dbReference type="Google" id="ProtNLM"/>
    </source>
</evidence>
<reference evidence="1 2" key="1">
    <citation type="submission" date="2016-12" db="EMBL/GenBank/DDBJ databases">
        <authorList>
            <person name="Song W.-J."/>
            <person name="Kurnit D.M."/>
        </authorList>
    </citation>
    <scope>NUCLEOTIDE SEQUENCE [LARGE SCALE GENOMIC DNA]</scope>
    <source>
        <strain evidence="1 2">DSM 18488</strain>
    </source>
</reference>
<organism evidence="1 2">
    <name type="scientific">Desulfopila aestuarii DSM 18488</name>
    <dbReference type="NCBI Taxonomy" id="1121416"/>
    <lineage>
        <taxon>Bacteria</taxon>
        <taxon>Pseudomonadati</taxon>
        <taxon>Thermodesulfobacteriota</taxon>
        <taxon>Desulfobulbia</taxon>
        <taxon>Desulfobulbales</taxon>
        <taxon>Desulfocapsaceae</taxon>
        <taxon>Desulfopila</taxon>
    </lineage>
</organism>
<gene>
    <name evidence="1" type="ORF">SAMN02745220_05313</name>
</gene>
<dbReference type="STRING" id="1121416.SAMN02745220_05313"/>